<dbReference type="GO" id="GO:0002949">
    <property type="term" value="P:tRNA threonylcarbamoyladenosine modification"/>
    <property type="evidence" value="ECO:0007669"/>
    <property type="project" value="InterPro"/>
</dbReference>
<keyword evidence="8" id="KW-0067">ATP-binding</keyword>
<comment type="subcellular location">
    <subcellularLocation>
        <location evidence="1">Cytoplasm</location>
    </subcellularLocation>
</comment>
<comment type="caution">
    <text evidence="11">The sequence shown here is derived from an EMBL/GenBank/DDBJ whole genome shotgun (WGS) entry which is preliminary data.</text>
</comment>
<comment type="similarity">
    <text evidence="2">Belongs to the TsaE family.</text>
</comment>
<dbReference type="PANTHER" id="PTHR33540:SF2">
    <property type="entry name" value="TRNA THREONYLCARBAMOYLADENOSINE BIOSYNTHESIS PROTEIN TSAE"/>
    <property type="match status" value="1"/>
</dbReference>
<dbReference type="EMBL" id="JAOQJZ010000003">
    <property type="protein sequence ID" value="MCU6705105.1"/>
    <property type="molecule type" value="Genomic_DNA"/>
</dbReference>
<dbReference type="GO" id="GO:0005524">
    <property type="term" value="F:ATP binding"/>
    <property type="evidence" value="ECO:0007669"/>
    <property type="project" value="UniProtKB-KW"/>
</dbReference>
<dbReference type="Gene3D" id="3.40.50.300">
    <property type="entry name" value="P-loop containing nucleotide triphosphate hydrolases"/>
    <property type="match status" value="1"/>
</dbReference>
<keyword evidence="7" id="KW-0547">Nucleotide-binding</keyword>
<evidence type="ECO:0000256" key="10">
    <source>
        <dbReference type="ARBA" id="ARBA00032441"/>
    </source>
</evidence>
<keyword evidence="5" id="KW-0819">tRNA processing</keyword>
<dbReference type="Pfam" id="PF02367">
    <property type="entry name" value="TsaE"/>
    <property type="match status" value="1"/>
</dbReference>
<dbReference type="NCBIfam" id="TIGR00150">
    <property type="entry name" value="T6A_YjeE"/>
    <property type="match status" value="1"/>
</dbReference>
<dbReference type="PANTHER" id="PTHR33540">
    <property type="entry name" value="TRNA THREONYLCARBAMOYLADENOSINE BIOSYNTHESIS PROTEIN TSAE"/>
    <property type="match status" value="1"/>
</dbReference>
<reference evidence="11 12" key="1">
    <citation type="journal article" date="2021" name="ISME Commun">
        <title>Automated analysis of genomic sequences facilitates high-throughput and comprehensive description of bacteria.</title>
        <authorList>
            <person name="Hitch T.C.A."/>
        </authorList>
    </citation>
    <scope>NUCLEOTIDE SEQUENCE [LARGE SCALE GENOMIC DNA]</scope>
    <source>
        <strain evidence="11 12">Sanger_31</strain>
    </source>
</reference>
<evidence type="ECO:0000313" key="12">
    <source>
        <dbReference type="Proteomes" id="UP001208131"/>
    </source>
</evidence>
<evidence type="ECO:0000256" key="8">
    <source>
        <dbReference type="ARBA" id="ARBA00022840"/>
    </source>
</evidence>
<evidence type="ECO:0000256" key="9">
    <source>
        <dbReference type="ARBA" id="ARBA00022842"/>
    </source>
</evidence>
<evidence type="ECO:0000256" key="7">
    <source>
        <dbReference type="ARBA" id="ARBA00022741"/>
    </source>
</evidence>
<dbReference type="InterPro" id="IPR027417">
    <property type="entry name" value="P-loop_NTPase"/>
</dbReference>
<evidence type="ECO:0000313" key="11">
    <source>
        <dbReference type="EMBL" id="MCU6705105.1"/>
    </source>
</evidence>
<dbReference type="GO" id="GO:0046872">
    <property type="term" value="F:metal ion binding"/>
    <property type="evidence" value="ECO:0007669"/>
    <property type="project" value="UniProtKB-KW"/>
</dbReference>
<name>A0AAE3LH73_9FIRM</name>
<evidence type="ECO:0000256" key="2">
    <source>
        <dbReference type="ARBA" id="ARBA00007599"/>
    </source>
</evidence>
<dbReference type="RefSeq" id="WP_117927658.1">
    <property type="nucleotide sequence ID" value="NZ_JAOQJZ010000003.1"/>
</dbReference>
<keyword evidence="12" id="KW-1185">Reference proteome</keyword>
<dbReference type="Proteomes" id="UP001208131">
    <property type="component" value="Unassembled WGS sequence"/>
</dbReference>
<dbReference type="InterPro" id="IPR003442">
    <property type="entry name" value="T6A_TsaE"/>
</dbReference>
<keyword evidence="4" id="KW-0963">Cytoplasm</keyword>
<proteinExistence type="inferred from homology"/>
<evidence type="ECO:0000256" key="6">
    <source>
        <dbReference type="ARBA" id="ARBA00022723"/>
    </source>
</evidence>
<dbReference type="AlphaFoldDB" id="A0AAE3LH73"/>
<keyword evidence="6" id="KW-0479">Metal-binding</keyword>
<dbReference type="GO" id="GO:0005737">
    <property type="term" value="C:cytoplasm"/>
    <property type="evidence" value="ECO:0007669"/>
    <property type="project" value="UniProtKB-SubCell"/>
</dbReference>
<evidence type="ECO:0000256" key="1">
    <source>
        <dbReference type="ARBA" id="ARBA00004496"/>
    </source>
</evidence>
<dbReference type="SUPFAM" id="SSF52540">
    <property type="entry name" value="P-loop containing nucleoside triphosphate hydrolases"/>
    <property type="match status" value="1"/>
</dbReference>
<accession>A0AAE3LH73</accession>
<sequence>MTKVYKTSSAAETIALGEEIGRRLKGGDLIAYSGGLGAGKTTITRGISIGMGLGDEVTSPTFALVNEYRGDSLSLIHFDMYRINSADDLETTGFFDYMDEDTVLAVEWSENIAEELPEDALRIDIQRIDEDSREISITAPEGDDRFEDISY</sequence>
<organism evidence="11 12">
    <name type="scientific">Hominimerdicola aceti</name>
    <dbReference type="NCBI Taxonomy" id="2981726"/>
    <lineage>
        <taxon>Bacteria</taxon>
        <taxon>Bacillati</taxon>
        <taxon>Bacillota</taxon>
        <taxon>Clostridia</taxon>
        <taxon>Eubacteriales</taxon>
        <taxon>Oscillospiraceae</taxon>
        <taxon>Hominimerdicola</taxon>
    </lineage>
</organism>
<evidence type="ECO:0000256" key="4">
    <source>
        <dbReference type="ARBA" id="ARBA00022490"/>
    </source>
</evidence>
<gene>
    <name evidence="11" type="primary">tsaE</name>
    <name evidence="11" type="ORF">OCV57_04070</name>
</gene>
<protein>
    <recommendedName>
        <fullName evidence="3">tRNA threonylcarbamoyladenosine biosynthesis protein TsaE</fullName>
    </recommendedName>
    <alternativeName>
        <fullName evidence="10">t(6)A37 threonylcarbamoyladenosine biosynthesis protein TsaE</fullName>
    </alternativeName>
</protein>
<evidence type="ECO:0000256" key="3">
    <source>
        <dbReference type="ARBA" id="ARBA00019010"/>
    </source>
</evidence>
<keyword evidence="9" id="KW-0460">Magnesium</keyword>
<evidence type="ECO:0000256" key="5">
    <source>
        <dbReference type="ARBA" id="ARBA00022694"/>
    </source>
</evidence>